<dbReference type="GO" id="GO:0009451">
    <property type="term" value="P:RNA modification"/>
    <property type="evidence" value="ECO:0007669"/>
    <property type="project" value="InterPro"/>
</dbReference>
<evidence type="ECO:0000256" key="2">
    <source>
        <dbReference type="PROSITE-ProRule" id="PRU00708"/>
    </source>
</evidence>
<dbReference type="Gene3D" id="1.25.40.10">
    <property type="entry name" value="Tetratricopeptide repeat domain"/>
    <property type="match status" value="1"/>
</dbReference>
<organism evidence="3 4">
    <name type="scientific">Arabis nemorensis</name>
    <dbReference type="NCBI Taxonomy" id="586526"/>
    <lineage>
        <taxon>Eukaryota</taxon>
        <taxon>Viridiplantae</taxon>
        <taxon>Streptophyta</taxon>
        <taxon>Embryophyta</taxon>
        <taxon>Tracheophyta</taxon>
        <taxon>Spermatophyta</taxon>
        <taxon>Magnoliopsida</taxon>
        <taxon>eudicotyledons</taxon>
        <taxon>Gunneridae</taxon>
        <taxon>Pentapetalae</taxon>
        <taxon>rosids</taxon>
        <taxon>malvids</taxon>
        <taxon>Brassicales</taxon>
        <taxon>Brassicaceae</taxon>
        <taxon>Arabideae</taxon>
        <taxon>Arabis</taxon>
    </lineage>
</organism>
<accession>A0A565AVX6</accession>
<proteinExistence type="predicted"/>
<dbReference type="PANTHER" id="PTHR47926:SF388">
    <property type="entry name" value="DYW DOMAIN-CONTAINING PROTEIN"/>
    <property type="match status" value="1"/>
</dbReference>
<dbReference type="NCBIfam" id="TIGR00756">
    <property type="entry name" value="PPR"/>
    <property type="match status" value="1"/>
</dbReference>
<dbReference type="PROSITE" id="PS51375">
    <property type="entry name" value="PPR"/>
    <property type="match status" value="1"/>
</dbReference>
<comment type="caution">
    <text evidence="3">The sequence shown here is derived from an EMBL/GenBank/DDBJ whole genome shotgun (WGS) entry which is preliminary data.</text>
</comment>
<dbReference type="EMBL" id="CABITT030000002">
    <property type="protein sequence ID" value="VVA93507.1"/>
    <property type="molecule type" value="Genomic_DNA"/>
</dbReference>
<sequence length="295" mass="33298">MMNTWSLRNVVQSRAISSHAHMANDQSVTIETFDALCEQCKVREATEFVDILEDKEHVVDLPRLLRLAKLCGETEALEEARVVHDCITAYHSPSDVSSYNTIIEMYSDCGSIDDEMPDKSSETWCVMMRCLAKNGEGELAINMFTRFKAEGNKPDKEIFKAVFFACASLGDIHEGLLHFEAMYRDYGIIPSMEHYVSVTEMLAACGNLDEALEFVGKMTVEPSVEVWETMMNLSWVHGDLELGDRFAELVKKLDGTRMNKESNAGLVAAKASDSAKEKLKEMMREGRKKPMHKFL</sequence>
<name>A0A565AVX6_9BRAS</name>
<keyword evidence="4" id="KW-1185">Reference proteome</keyword>
<dbReference type="Proteomes" id="UP000489600">
    <property type="component" value="Unassembled WGS sequence"/>
</dbReference>
<dbReference type="InterPro" id="IPR046960">
    <property type="entry name" value="PPR_At4g14850-like_plant"/>
</dbReference>
<dbReference type="SUPFAM" id="SSF48452">
    <property type="entry name" value="TPR-like"/>
    <property type="match status" value="1"/>
</dbReference>
<dbReference type="OrthoDB" id="1932290at2759"/>
<evidence type="ECO:0000313" key="4">
    <source>
        <dbReference type="Proteomes" id="UP000489600"/>
    </source>
</evidence>
<evidence type="ECO:0008006" key="5">
    <source>
        <dbReference type="Google" id="ProtNLM"/>
    </source>
</evidence>
<keyword evidence="1" id="KW-0677">Repeat</keyword>
<dbReference type="GO" id="GO:0003723">
    <property type="term" value="F:RNA binding"/>
    <property type="evidence" value="ECO:0007669"/>
    <property type="project" value="InterPro"/>
</dbReference>
<protein>
    <recommendedName>
        <fullName evidence="5">Pentacotripeptide-repeat region of PRORP domain-containing protein</fullName>
    </recommendedName>
</protein>
<evidence type="ECO:0000256" key="1">
    <source>
        <dbReference type="ARBA" id="ARBA00022737"/>
    </source>
</evidence>
<feature type="repeat" description="PPR" evidence="2">
    <location>
        <begin position="120"/>
        <end position="154"/>
    </location>
</feature>
<dbReference type="InterPro" id="IPR011990">
    <property type="entry name" value="TPR-like_helical_dom_sf"/>
</dbReference>
<dbReference type="PANTHER" id="PTHR47926">
    <property type="entry name" value="PENTATRICOPEPTIDE REPEAT-CONTAINING PROTEIN"/>
    <property type="match status" value="1"/>
</dbReference>
<dbReference type="Pfam" id="PF01535">
    <property type="entry name" value="PPR"/>
    <property type="match status" value="1"/>
</dbReference>
<reference evidence="3" key="1">
    <citation type="submission" date="2019-07" db="EMBL/GenBank/DDBJ databases">
        <authorList>
            <person name="Dittberner H."/>
        </authorList>
    </citation>
    <scope>NUCLEOTIDE SEQUENCE [LARGE SCALE GENOMIC DNA]</scope>
</reference>
<gene>
    <name evidence="3" type="ORF">ANE_LOCUS3952</name>
</gene>
<evidence type="ECO:0000313" key="3">
    <source>
        <dbReference type="EMBL" id="VVA93507.1"/>
    </source>
</evidence>
<dbReference type="AlphaFoldDB" id="A0A565AVX6"/>
<dbReference type="InterPro" id="IPR002885">
    <property type="entry name" value="PPR_rpt"/>
</dbReference>